<protein>
    <recommendedName>
        <fullName evidence="8">Eukaryotic translation initiation factor 5A</fullName>
        <shortName evidence="8">eIF-5A</shortName>
    </recommendedName>
</protein>
<dbReference type="OMA" id="AKCHFTA"/>
<keyword evidence="4" id="KW-0251">Elongation factor</keyword>
<dbReference type="VEuPathDB" id="TriTrypDB:BSAL_72140"/>
<name>A0A0S4IWX1_BODSA</name>
<dbReference type="Gene3D" id="2.30.30.30">
    <property type="match status" value="1"/>
</dbReference>
<evidence type="ECO:0000256" key="1">
    <source>
        <dbReference type="ARBA" id="ARBA00004496"/>
    </source>
</evidence>
<feature type="domain" description="Translation initiation factor 5A C-terminal" evidence="9">
    <location>
        <begin position="83"/>
        <end position="153"/>
    </location>
</feature>
<dbReference type="SMART" id="SM01376">
    <property type="entry name" value="eIF-5a"/>
    <property type="match status" value="1"/>
</dbReference>
<dbReference type="GO" id="GO:0045901">
    <property type="term" value="P:positive regulation of translational elongation"/>
    <property type="evidence" value="ECO:0007669"/>
    <property type="project" value="UniProtKB-UniRule"/>
</dbReference>
<dbReference type="Pfam" id="PF01287">
    <property type="entry name" value="eIF-5a"/>
    <property type="match status" value="1"/>
</dbReference>
<dbReference type="GO" id="GO:0003746">
    <property type="term" value="F:translation elongation factor activity"/>
    <property type="evidence" value="ECO:0007669"/>
    <property type="project" value="UniProtKB-UniRule"/>
</dbReference>
<dbReference type="GO" id="GO:0003723">
    <property type="term" value="F:RNA binding"/>
    <property type="evidence" value="ECO:0007669"/>
    <property type="project" value="UniProtKB-KW"/>
</dbReference>
<evidence type="ECO:0000313" key="11">
    <source>
        <dbReference type="Proteomes" id="UP000051952"/>
    </source>
</evidence>
<comment type="function">
    <text evidence="8">Translation factor that promotes translation elongation and termination, particularly upon ribosome stalling at specific amino acid sequence contexts. Binds between the exit (E) and peptidyl (P) site of the ribosome and promotes rescue of stalled ribosome: specifically required for efficient translation of polyproline-containing peptides as well as other motifs that stall the ribosome. Acts as ribosome quality control (RQC) cofactor by joining the RQC complex to facilitate peptidyl transfer during CAT tailing step.</text>
</comment>
<dbReference type="Gene3D" id="2.40.50.140">
    <property type="entry name" value="Nucleic acid-binding proteins"/>
    <property type="match status" value="1"/>
</dbReference>
<evidence type="ECO:0000256" key="8">
    <source>
        <dbReference type="RuleBase" id="RU362005"/>
    </source>
</evidence>
<evidence type="ECO:0000256" key="4">
    <source>
        <dbReference type="ARBA" id="ARBA00022768"/>
    </source>
</evidence>
<comment type="PTM">
    <text evidence="8">eIF-5A seems to be the only eukaryotic protein to have a hypusine residue which is a post-translational modification of a lysine by the addition of a butylamino group.</text>
</comment>
<dbReference type="GO" id="GO:0005737">
    <property type="term" value="C:cytoplasm"/>
    <property type="evidence" value="ECO:0007669"/>
    <property type="project" value="UniProtKB-SubCell"/>
</dbReference>
<evidence type="ECO:0000256" key="6">
    <source>
        <dbReference type="ARBA" id="ARBA00022917"/>
    </source>
</evidence>
<keyword evidence="5" id="KW-0694">RNA-binding</keyword>
<keyword evidence="3" id="KW-0963">Cytoplasm</keyword>
<dbReference type="InterPro" id="IPR014722">
    <property type="entry name" value="Rib_uL2_dom2"/>
</dbReference>
<accession>A0A0S4IWX1</accession>
<dbReference type="InterPro" id="IPR048670">
    <property type="entry name" value="IF5A-like_N"/>
</dbReference>
<dbReference type="GO" id="GO:0045905">
    <property type="term" value="P:positive regulation of translational termination"/>
    <property type="evidence" value="ECO:0007669"/>
    <property type="project" value="UniProtKB-UniRule"/>
</dbReference>
<evidence type="ECO:0000256" key="3">
    <source>
        <dbReference type="ARBA" id="ARBA00022490"/>
    </source>
</evidence>
<dbReference type="SUPFAM" id="SSF50249">
    <property type="entry name" value="Nucleic acid-binding proteins"/>
    <property type="match status" value="1"/>
</dbReference>
<proteinExistence type="inferred from homology"/>
<comment type="similarity">
    <text evidence="2 8">Belongs to the eIF-5A family.</text>
</comment>
<evidence type="ECO:0000313" key="10">
    <source>
        <dbReference type="EMBL" id="CUG06258.1"/>
    </source>
</evidence>
<dbReference type="Pfam" id="PF21485">
    <property type="entry name" value="IF5A-like_N"/>
    <property type="match status" value="1"/>
</dbReference>
<dbReference type="OrthoDB" id="239323at2759"/>
<dbReference type="PANTHER" id="PTHR11673">
    <property type="entry name" value="TRANSLATION INITIATION FACTOR 5A FAMILY MEMBER"/>
    <property type="match status" value="1"/>
</dbReference>
<dbReference type="EMBL" id="CYKH01000572">
    <property type="protein sequence ID" value="CUG06258.1"/>
    <property type="molecule type" value="Genomic_DNA"/>
</dbReference>
<reference evidence="11" key="1">
    <citation type="submission" date="2015-09" db="EMBL/GenBank/DDBJ databases">
        <authorList>
            <consortium name="Pathogen Informatics"/>
        </authorList>
    </citation>
    <scope>NUCLEOTIDE SEQUENCE [LARGE SCALE GENOMIC DNA]</scope>
    <source>
        <strain evidence="11">Lake Konstanz</strain>
    </source>
</reference>
<keyword evidence="7 8" id="KW-0385">Hypusine</keyword>
<dbReference type="InterPro" id="IPR020189">
    <property type="entry name" value="IF5A_C"/>
</dbReference>
<dbReference type="SUPFAM" id="SSF50104">
    <property type="entry name" value="Translation proteins SH3-like domain"/>
    <property type="match status" value="1"/>
</dbReference>
<dbReference type="FunFam" id="2.30.30.30:FF:000007">
    <property type="entry name" value="Eukaryotic translation initiation factor 5A"/>
    <property type="match status" value="1"/>
</dbReference>
<evidence type="ECO:0000259" key="9">
    <source>
        <dbReference type="SMART" id="SM01376"/>
    </source>
</evidence>
<keyword evidence="10" id="KW-0396">Initiation factor</keyword>
<dbReference type="InterPro" id="IPR012340">
    <property type="entry name" value="NA-bd_OB-fold"/>
</dbReference>
<evidence type="ECO:0000256" key="5">
    <source>
        <dbReference type="ARBA" id="ARBA00022884"/>
    </source>
</evidence>
<gene>
    <name evidence="10" type="ORF">BSAL_72140</name>
</gene>
<dbReference type="InterPro" id="IPR019769">
    <property type="entry name" value="Trans_elong_IF5A_hypusine_site"/>
</dbReference>
<evidence type="ECO:0000256" key="7">
    <source>
        <dbReference type="ARBA" id="ARBA00023071"/>
    </source>
</evidence>
<dbReference type="InterPro" id="IPR008991">
    <property type="entry name" value="Translation_prot_SH3-like_sf"/>
</dbReference>
<evidence type="ECO:0000256" key="2">
    <source>
        <dbReference type="ARBA" id="ARBA00006016"/>
    </source>
</evidence>
<dbReference type="AlphaFoldDB" id="A0A0S4IWX1"/>
<dbReference type="PIRSF" id="PIRSF003025">
    <property type="entry name" value="eIF5A"/>
    <property type="match status" value="1"/>
</dbReference>
<organism evidence="10 11">
    <name type="scientific">Bodo saltans</name>
    <name type="common">Flagellated protozoan</name>
    <dbReference type="NCBI Taxonomy" id="75058"/>
    <lineage>
        <taxon>Eukaryota</taxon>
        <taxon>Discoba</taxon>
        <taxon>Euglenozoa</taxon>
        <taxon>Kinetoplastea</taxon>
        <taxon>Metakinetoplastina</taxon>
        <taxon>Eubodonida</taxon>
        <taxon>Bodonidae</taxon>
        <taxon>Bodo</taxon>
    </lineage>
</organism>
<dbReference type="PROSITE" id="PS00302">
    <property type="entry name" value="IF5A_HYPUSINE"/>
    <property type="match status" value="1"/>
</dbReference>
<keyword evidence="11" id="KW-1185">Reference proteome</keyword>
<dbReference type="NCBIfam" id="TIGR00037">
    <property type="entry name" value="eIF_5A"/>
    <property type="match status" value="1"/>
</dbReference>
<dbReference type="InterPro" id="IPR001884">
    <property type="entry name" value="IF5A-like"/>
</dbReference>
<keyword evidence="6 8" id="KW-0648">Protein biosynthesis</keyword>
<dbReference type="Proteomes" id="UP000051952">
    <property type="component" value="Unassembled WGS sequence"/>
</dbReference>
<sequence length="157" mass="16485">MSSDEEIQVAESNSTETYPIQAGALKKGGFIAINGNACKVIDLSVSKTGKHGHAKVSITAVGIFDGRKMEDQAPSTHNVSAPFVKTEAYSVLDIDNDGQLTLMDGDGAERTGIPLPTYPEKLAAEIKEAFESGKEIQVVVTSAMGIEQVTGTKSANA</sequence>
<comment type="subcellular location">
    <subcellularLocation>
        <location evidence="1">Cytoplasm</location>
    </subcellularLocation>
</comment>
<dbReference type="GO" id="GO:0043022">
    <property type="term" value="F:ribosome binding"/>
    <property type="evidence" value="ECO:0007669"/>
    <property type="project" value="UniProtKB-UniRule"/>
</dbReference>
<dbReference type="GO" id="GO:0003743">
    <property type="term" value="F:translation initiation factor activity"/>
    <property type="evidence" value="ECO:0007669"/>
    <property type="project" value="UniProtKB-KW"/>
</dbReference>